<dbReference type="Proteomes" id="UP001212841">
    <property type="component" value="Unassembled WGS sequence"/>
</dbReference>
<dbReference type="InterPro" id="IPR036005">
    <property type="entry name" value="Creatinase/aminopeptidase-like"/>
</dbReference>
<keyword evidence="2" id="KW-1185">Reference proteome</keyword>
<dbReference type="Gene3D" id="3.90.230.10">
    <property type="entry name" value="Creatinase/methionine aminopeptidase superfamily"/>
    <property type="match status" value="1"/>
</dbReference>
<dbReference type="EMBL" id="JADGJD010000182">
    <property type="protein sequence ID" value="KAJ3053750.1"/>
    <property type="molecule type" value="Genomic_DNA"/>
</dbReference>
<organism evidence="1 2">
    <name type="scientific">Rhizophlyctis rosea</name>
    <dbReference type="NCBI Taxonomy" id="64517"/>
    <lineage>
        <taxon>Eukaryota</taxon>
        <taxon>Fungi</taxon>
        <taxon>Fungi incertae sedis</taxon>
        <taxon>Chytridiomycota</taxon>
        <taxon>Chytridiomycota incertae sedis</taxon>
        <taxon>Chytridiomycetes</taxon>
        <taxon>Rhizophlyctidales</taxon>
        <taxon>Rhizophlyctidaceae</taxon>
        <taxon>Rhizophlyctis</taxon>
    </lineage>
</organism>
<accession>A0AAD5SFJ1</accession>
<reference evidence="1" key="1">
    <citation type="submission" date="2020-05" db="EMBL/GenBank/DDBJ databases">
        <title>Phylogenomic resolution of chytrid fungi.</title>
        <authorList>
            <person name="Stajich J.E."/>
            <person name="Amses K."/>
            <person name="Simmons R."/>
            <person name="Seto K."/>
            <person name="Myers J."/>
            <person name="Bonds A."/>
            <person name="Quandt C.A."/>
            <person name="Barry K."/>
            <person name="Liu P."/>
            <person name="Grigoriev I."/>
            <person name="Longcore J.E."/>
            <person name="James T.Y."/>
        </authorList>
    </citation>
    <scope>NUCLEOTIDE SEQUENCE</scope>
    <source>
        <strain evidence="1">JEL0318</strain>
    </source>
</reference>
<name>A0AAD5SFJ1_9FUNG</name>
<gene>
    <name evidence="1" type="ORF">HK097_003477</name>
</gene>
<sequence length="64" mass="6846">MDANLQQLITGPPADAICAGYYTSQIALRLIKPGNSSSESSYAISRATAAFQPPASRRHINTHD</sequence>
<dbReference type="AlphaFoldDB" id="A0AAD5SFJ1"/>
<evidence type="ECO:0000313" key="2">
    <source>
        <dbReference type="Proteomes" id="UP001212841"/>
    </source>
</evidence>
<proteinExistence type="predicted"/>
<comment type="caution">
    <text evidence="1">The sequence shown here is derived from an EMBL/GenBank/DDBJ whole genome shotgun (WGS) entry which is preliminary data.</text>
</comment>
<evidence type="ECO:0000313" key="1">
    <source>
        <dbReference type="EMBL" id="KAJ3053750.1"/>
    </source>
</evidence>
<protein>
    <submittedName>
        <fullName evidence="1">Uncharacterized protein</fullName>
    </submittedName>
</protein>